<reference evidence="3" key="1">
    <citation type="submission" date="2023-01" db="EMBL/GenBank/DDBJ databases">
        <title>Draft genome sequence of Nocardiopsis sp. LSu2-4 isolated from halophytes.</title>
        <authorList>
            <person name="Duangmal K."/>
            <person name="Chantavorakit T."/>
        </authorList>
    </citation>
    <scope>NUCLEOTIDE SEQUENCE</scope>
    <source>
        <strain evidence="3">LSu2-4</strain>
    </source>
</reference>
<dbReference type="Proteomes" id="UP001165685">
    <property type="component" value="Unassembled WGS sequence"/>
</dbReference>
<protein>
    <recommendedName>
        <fullName evidence="5">DUF4386 family protein</fullName>
    </recommendedName>
</protein>
<feature type="region of interest" description="Disordered" evidence="1">
    <location>
        <begin position="227"/>
        <end position="253"/>
    </location>
</feature>
<comment type="caution">
    <text evidence="3">The sequence shown here is derived from an EMBL/GenBank/DDBJ whole genome shotgun (WGS) entry which is preliminary data.</text>
</comment>
<name>A0ABT4TJW4_9ACTN</name>
<organism evidence="3 4">
    <name type="scientific">Nocardiopsis suaedae</name>
    <dbReference type="NCBI Taxonomy" id="3018444"/>
    <lineage>
        <taxon>Bacteria</taxon>
        <taxon>Bacillati</taxon>
        <taxon>Actinomycetota</taxon>
        <taxon>Actinomycetes</taxon>
        <taxon>Streptosporangiales</taxon>
        <taxon>Nocardiopsidaceae</taxon>
        <taxon>Nocardiopsis</taxon>
    </lineage>
</organism>
<keyword evidence="2" id="KW-0812">Transmembrane</keyword>
<evidence type="ECO:0000256" key="2">
    <source>
        <dbReference type="SAM" id="Phobius"/>
    </source>
</evidence>
<evidence type="ECO:0000313" key="4">
    <source>
        <dbReference type="Proteomes" id="UP001165685"/>
    </source>
</evidence>
<gene>
    <name evidence="3" type="ORF">O4U47_10705</name>
</gene>
<feature type="transmembrane region" description="Helical" evidence="2">
    <location>
        <begin position="47"/>
        <end position="74"/>
    </location>
</feature>
<dbReference type="RefSeq" id="WP_270677613.1">
    <property type="nucleotide sequence ID" value="NZ_JAQFWP010000015.1"/>
</dbReference>
<feature type="transmembrane region" description="Helical" evidence="2">
    <location>
        <begin position="170"/>
        <end position="187"/>
    </location>
</feature>
<keyword evidence="4" id="KW-1185">Reference proteome</keyword>
<accession>A0ABT4TJW4</accession>
<sequence length="253" mass="25732">MERRRLLLLLTVMIAGAAAIGLASVGADRVPSTAWGDGGSEPPALLVRLFFALITFLDTYVGWSLGPFVLGYAVLGYGAVRSPLPAAAAGAGFAVAALGAYGIGGHAAQAADARAAAAFESAMDVPPPPAPVPEPSLPGSVLGLVLSPLLPAAVAGAVAVAVAAYYAGRFPALLLVPVGAVALDLWRRAPGPSQGIVNTVPDALLAATGVLLAVWASAALVRRHRRPATDEFRARDRSKHADGPTVSRARRTR</sequence>
<proteinExistence type="predicted"/>
<feature type="transmembrane region" description="Helical" evidence="2">
    <location>
        <begin position="141"/>
        <end position="163"/>
    </location>
</feature>
<feature type="transmembrane region" description="Helical" evidence="2">
    <location>
        <begin position="203"/>
        <end position="221"/>
    </location>
</feature>
<feature type="transmembrane region" description="Helical" evidence="2">
    <location>
        <begin position="86"/>
        <end position="104"/>
    </location>
</feature>
<dbReference type="EMBL" id="JAQFWP010000015">
    <property type="protein sequence ID" value="MDA2804983.1"/>
    <property type="molecule type" value="Genomic_DNA"/>
</dbReference>
<keyword evidence="2" id="KW-1133">Transmembrane helix</keyword>
<evidence type="ECO:0000313" key="3">
    <source>
        <dbReference type="EMBL" id="MDA2804983.1"/>
    </source>
</evidence>
<keyword evidence="2" id="KW-0472">Membrane</keyword>
<feature type="compositionally biased region" description="Basic and acidic residues" evidence="1">
    <location>
        <begin position="227"/>
        <end position="242"/>
    </location>
</feature>
<evidence type="ECO:0000256" key="1">
    <source>
        <dbReference type="SAM" id="MobiDB-lite"/>
    </source>
</evidence>
<evidence type="ECO:0008006" key="5">
    <source>
        <dbReference type="Google" id="ProtNLM"/>
    </source>
</evidence>